<dbReference type="RefSeq" id="WP_241369747.1">
    <property type="nucleotide sequence ID" value="NZ_JAKZFC010000004.1"/>
</dbReference>
<keyword evidence="2" id="KW-1185">Reference proteome</keyword>
<reference evidence="1 2" key="1">
    <citation type="submission" date="2022-03" db="EMBL/GenBank/DDBJ databases">
        <authorList>
            <person name="Jo J.-H."/>
            <person name="Im W.-T."/>
        </authorList>
    </citation>
    <scope>NUCLEOTIDE SEQUENCE [LARGE SCALE GENOMIC DNA]</scope>
    <source>
        <strain evidence="1 2">MA9</strain>
    </source>
</reference>
<dbReference type="Proteomes" id="UP001316087">
    <property type="component" value="Unassembled WGS sequence"/>
</dbReference>
<evidence type="ECO:0000313" key="2">
    <source>
        <dbReference type="Proteomes" id="UP001316087"/>
    </source>
</evidence>
<comment type="caution">
    <text evidence="1">The sequence shown here is derived from an EMBL/GenBank/DDBJ whole genome shotgun (WGS) entry which is preliminary data.</text>
</comment>
<name>A0ABS9UEB8_9BACL</name>
<sequence>MPYVHEFGIVACIEKDKEYNHYEPEKYDCIIVDGDFLDELRSKDFGKKMLQLDTFAHNTNFPYKSLVYFGITLIPPSSHKQFLHIVNEANGKYKSEELEELMKKITEAIKGDKWMIHFGV</sequence>
<dbReference type="EMBL" id="JAKZFC010000004">
    <property type="protein sequence ID" value="MCH7322682.1"/>
    <property type="molecule type" value="Genomic_DNA"/>
</dbReference>
<evidence type="ECO:0000313" key="1">
    <source>
        <dbReference type="EMBL" id="MCH7322682.1"/>
    </source>
</evidence>
<evidence type="ECO:0008006" key="3">
    <source>
        <dbReference type="Google" id="ProtNLM"/>
    </source>
</evidence>
<gene>
    <name evidence="1" type="ORF">LZ480_12345</name>
</gene>
<protein>
    <recommendedName>
        <fullName evidence="3">Short-chain dehydrogenase</fullName>
    </recommendedName>
</protein>
<proteinExistence type="predicted"/>
<accession>A0ABS9UEB8</accession>
<organism evidence="1 2">
    <name type="scientific">Solibacillus palustris</name>
    <dbReference type="NCBI Taxonomy" id="2908203"/>
    <lineage>
        <taxon>Bacteria</taxon>
        <taxon>Bacillati</taxon>
        <taxon>Bacillota</taxon>
        <taxon>Bacilli</taxon>
        <taxon>Bacillales</taxon>
        <taxon>Caryophanaceae</taxon>
        <taxon>Solibacillus</taxon>
    </lineage>
</organism>